<evidence type="ECO:0000256" key="2">
    <source>
        <dbReference type="PIRSR" id="PIRSR000106-3"/>
    </source>
</evidence>
<proteinExistence type="inferred from homology"/>
<dbReference type="GO" id="GO:0006108">
    <property type="term" value="P:malate metabolic process"/>
    <property type="evidence" value="ECO:0007669"/>
    <property type="project" value="TreeGrafter"/>
</dbReference>
<protein>
    <submittedName>
        <fullName evidence="7">NADP-dependent malic enzyme</fullName>
    </submittedName>
</protein>
<dbReference type="InterPro" id="IPR012302">
    <property type="entry name" value="Malic_NAD-bd"/>
</dbReference>
<dbReference type="GeneID" id="108010177"/>
<dbReference type="SUPFAM" id="SSF53223">
    <property type="entry name" value="Aminoacid dehydrogenase-like, N-terminal domain"/>
    <property type="match status" value="1"/>
</dbReference>
<dbReference type="PANTHER" id="PTHR23406">
    <property type="entry name" value="MALIC ENZYME-RELATED"/>
    <property type="match status" value="1"/>
</dbReference>
<dbReference type="InterPro" id="IPR037062">
    <property type="entry name" value="Malic_N_dom_sf"/>
</dbReference>
<dbReference type="InterPro" id="IPR036291">
    <property type="entry name" value="NAD(P)-bd_dom_sf"/>
</dbReference>
<dbReference type="CDD" id="cd05312">
    <property type="entry name" value="NAD_bind_1_malic_enz"/>
    <property type="match status" value="1"/>
</dbReference>
<feature type="binding site" evidence="2">
    <location>
        <position position="317"/>
    </location>
    <ligand>
        <name>a divalent metal cation</name>
        <dbReference type="ChEBI" id="CHEBI:60240"/>
    </ligand>
</feature>
<feature type="domain" description="Malic enzyme NAD-binding" evidence="4">
    <location>
        <begin position="322"/>
        <end position="569"/>
    </location>
</feature>
<accession>A0AB39Z9F0</accession>
<dbReference type="PRINTS" id="PR00072">
    <property type="entry name" value="MALOXRDTASE"/>
</dbReference>
<keyword evidence="6" id="KW-1185">Reference proteome</keyword>
<dbReference type="Pfam" id="PF03949">
    <property type="entry name" value="Malic_M"/>
    <property type="match status" value="1"/>
</dbReference>
<name>A0AB39Z9F0_DROSZ</name>
<dbReference type="RefSeq" id="XP_016930509.2">
    <property type="nucleotide sequence ID" value="XM_017075020.4"/>
</dbReference>
<gene>
    <name evidence="7" type="primary">LOC108010177</name>
</gene>
<dbReference type="AlphaFoldDB" id="A0AB39Z9F0"/>
<dbReference type="GO" id="GO:0005739">
    <property type="term" value="C:mitochondrion"/>
    <property type="evidence" value="ECO:0007669"/>
    <property type="project" value="TreeGrafter"/>
</dbReference>
<dbReference type="InterPro" id="IPR001891">
    <property type="entry name" value="Malic_OxRdtase"/>
</dbReference>
<evidence type="ECO:0000313" key="7">
    <source>
        <dbReference type="RefSeq" id="XP_016930509.2"/>
    </source>
</evidence>
<dbReference type="Gene3D" id="3.40.50.720">
    <property type="entry name" value="NAD(P)-binding Rossmann-like Domain"/>
    <property type="match status" value="1"/>
</dbReference>
<evidence type="ECO:0000256" key="3">
    <source>
        <dbReference type="SAM" id="MobiDB-lite"/>
    </source>
</evidence>
<evidence type="ECO:0000259" key="4">
    <source>
        <dbReference type="SMART" id="SM00919"/>
    </source>
</evidence>
<dbReference type="Proteomes" id="UP001652628">
    <property type="component" value="Chromosome 2R"/>
</dbReference>
<dbReference type="InterPro" id="IPR012301">
    <property type="entry name" value="Malic_N_dom"/>
</dbReference>
<dbReference type="Gene3D" id="3.40.50.10380">
    <property type="entry name" value="Malic enzyme, N-terminal domain"/>
    <property type="match status" value="1"/>
</dbReference>
<dbReference type="SUPFAM" id="SSF51735">
    <property type="entry name" value="NAD(P)-binding Rossmann-fold domains"/>
    <property type="match status" value="1"/>
</dbReference>
<feature type="domain" description="Malic enzyme N-terminal" evidence="5">
    <location>
        <begin position="127"/>
        <end position="308"/>
    </location>
</feature>
<dbReference type="GO" id="GO:0046872">
    <property type="term" value="F:metal ion binding"/>
    <property type="evidence" value="ECO:0007669"/>
    <property type="project" value="UniProtKB-KW"/>
</dbReference>
<evidence type="ECO:0000259" key="5">
    <source>
        <dbReference type="SMART" id="SM01274"/>
    </source>
</evidence>
<organism evidence="6 7">
    <name type="scientific">Drosophila suzukii</name>
    <name type="common">Spotted-wing drosophila fruit fly</name>
    <dbReference type="NCBI Taxonomy" id="28584"/>
    <lineage>
        <taxon>Eukaryota</taxon>
        <taxon>Metazoa</taxon>
        <taxon>Ecdysozoa</taxon>
        <taxon>Arthropoda</taxon>
        <taxon>Hexapoda</taxon>
        <taxon>Insecta</taxon>
        <taxon>Pterygota</taxon>
        <taxon>Neoptera</taxon>
        <taxon>Endopterygota</taxon>
        <taxon>Diptera</taxon>
        <taxon>Brachycera</taxon>
        <taxon>Muscomorpha</taxon>
        <taxon>Ephydroidea</taxon>
        <taxon>Drosophilidae</taxon>
        <taxon>Drosophila</taxon>
        <taxon>Sophophora</taxon>
    </lineage>
</organism>
<dbReference type="PANTHER" id="PTHR23406:SF80">
    <property type="entry name" value="GH17657P-RELATED"/>
    <property type="match status" value="1"/>
</dbReference>
<dbReference type="SMART" id="SM01274">
    <property type="entry name" value="malic"/>
    <property type="match status" value="1"/>
</dbReference>
<sequence length="624" mass="70949">MPKDSLAMSPRTRKEKAEQKKEAENKLKCVSDFERSQKIDSLPRHLNTFWRTDTRLSASKLNGLWMLNNTNYNKGLAFTLNERRVLSIHGLLPVAVRTIDEQVTACAKTLDTFNTQLQRYVYLTYLSRRNRRLFYYLLLTNPERYVPLTDASGNMEVLKIHRMLHSVGQGLFICIKDLGHIPQILANWPYRLVRCLLVSNGASVLSLGDLGVDEMPVLFSNIHNSVVFGGLHPDHCLAVMLDVGTNNEQLLQDPAYTGLKEPRASDELYDQFFEEFTLAVLQQYGSHALILCKDFEAQKAKKQLKLYRARQCIVDVDFQCLAAVALAGVIVCNRLKRVFFSANIFLFYGGDAINIGMARLCMALLKREGIIEMKAREKVWFFDSNGLVVLGRKDIPEELMEFANPREPITTLVEAIQELKPNVLVGGSSQPNSFTPDVLRAMEKSSDQPVIFALSRPREQAECSAEDAFSYTKGRCIFISGSKLPPLKYANKWYQPGHCTSTYLVAGLSCGVMLAGFTTIPDEAFCVAAERLASLVWPCDLEKRNVYPPMRKIKCISLQMAEAIFIYAFRRGLATLWPQPENPMEYIKNSMYNPEYRMNIVDVYCMQNRTIATTESRKYYTLNI</sequence>
<evidence type="ECO:0000256" key="1">
    <source>
        <dbReference type="ARBA" id="ARBA00008785"/>
    </source>
</evidence>
<dbReference type="SMART" id="SM00919">
    <property type="entry name" value="Malic_M"/>
    <property type="match status" value="1"/>
</dbReference>
<dbReference type="GO" id="GO:0004473">
    <property type="term" value="F:malate dehydrogenase (decarboxylating) (NADP+) activity"/>
    <property type="evidence" value="ECO:0007669"/>
    <property type="project" value="TreeGrafter"/>
</dbReference>
<dbReference type="GO" id="GO:0051287">
    <property type="term" value="F:NAD binding"/>
    <property type="evidence" value="ECO:0007669"/>
    <property type="project" value="InterPro"/>
</dbReference>
<keyword evidence="2" id="KW-0479">Metal-binding</keyword>
<dbReference type="NCBIfam" id="NF010052">
    <property type="entry name" value="PRK13529.1"/>
    <property type="match status" value="1"/>
</dbReference>
<feature type="region of interest" description="Disordered" evidence="3">
    <location>
        <begin position="1"/>
        <end position="23"/>
    </location>
</feature>
<feature type="binding site" evidence="2">
    <location>
        <position position="294"/>
    </location>
    <ligand>
        <name>a divalent metal cation</name>
        <dbReference type="ChEBI" id="CHEBI:60240"/>
    </ligand>
</feature>
<dbReference type="InterPro" id="IPR046346">
    <property type="entry name" value="Aminoacid_DH-like_N_sf"/>
</dbReference>
<dbReference type="Pfam" id="PF00390">
    <property type="entry name" value="malic"/>
    <property type="match status" value="1"/>
</dbReference>
<reference evidence="7" key="1">
    <citation type="submission" date="2025-08" db="UniProtKB">
        <authorList>
            <consortium name="RefSeq"/>
        </authorList>
    </citation>
    <scope>IDENTIFICATION</scope>
</reference>
<comment type="similarity">
    <text evidence="1">Belongs to the malic enzymes family.</text>
</comment>
<dbReference type="PIRSF" id="PIRSF000106">
    <property type="entry name" value="ME"/>
    <property type="match status" value="1"/>
</dbReference>
<comment type="cofactor">
    <cofactor evidence="2">
        <name>Mg(2+)</name>
        <dbReference type="ChEBI" id="CHEBI:18420"/>
    </cofactor>
    <cofactor evidence="2">
        <name>Mn(2+)</name>
        <dbReference type="ChEBI" id="CHEBI:29035"/>
    </cofactor>
    <text evidence="2">Divalent metal cations. Prefers magnesium or manganese.</text>
</comment>
<evidence type="ECO:0000313" key="6">
    <source>
        <dbReference type="Proteomes" id="UP001652628"/>
    </source>
</evidence>